<protein>
    <submittedName>
        <fullName evidence="2">Uncharacterized protein</fullName>
    </submittedName>
</protein>
<evidence type="ECO:0000313" key="3">
    <source>
        <dbReference type="EMBL" id="KIJ27914.1"/>
    </source>
</evidence>
<gene>
    <name evidence="3" type="ORF">M422DRAFT_37520</name>
    <name evidence="2" type="ORF">M422DRAFT_39344</name>
</gene>
<evidence type="ECO:0000313" key="2">
    <source>
        <dbReference type="EMBL" id="KIJ23980.1"/>
    </source>
</evidence>
<keyword evidence="4" id="KW-1185">Reference proteome</keyword>
<organism evidence="2 4">
    <name type="scientific">Sphaerobolus stellatus (strain SS14)</name>
    <dbReference type="NCBI Taxonomy" id="990650"/>
    <lineage>
        <taxon>Eukaryota</taxon>
        <taxon>Fungi</taxon>
        <taxon>Dikarya</taxon>
        <taxon>Basidiomycota</taxon>
        <taxon>Agaricomycotina</taxon>
        <taxon>Agaricomycetes</taxon>
        <taxon>Phallomycetidae</taxon>
        <taxon>Geastrales</taxon>
        <taxon>Sphaerobolaceae</taxon>
        <taxon>Sphaerobolus</taxon>
    </lineage>
</organism>
<keyword evidence="1" id="KW-0472">Membrane</keyword>
<feature type="transmembrane region" description="Helical" evidence="1">
    <location>
        <begin position="6"/>
        <end position="24"/>
    </location>
</feature>
<dbReference type="EMBL" id="KN837320">
    <property type="protein sequence ID" value="KIJ27914.1"/>
    <property type="molecule type" value="Genomic_DNA"/>
</dbReference>
<keyword evidence="1" id="KW-0812">Transmembrane</keyword>
<keyword evidence="1" id="KW-1133">Transmembrane helix</keyword>
<evidence type="ECO:0000256" key="1">
    <source>
        <dbReference type="SAM" id="Phobius"/>
    </source>
</evidence>
<name>A0A0C9UFM5_SPHS4</name>
<feature type="non-terminal residue" evidence="2">
    <location>
        <position position="1"/>
    </location>
</feature>
<reference evidence="2 4" key="1">
    <citation type="submission" date="2014-06" db="EMBL/GenBank/DDBJ databases">
        <title>Evolutionary Origins and Diversification of the Mycorrhizal Mutualists.</title>
        <authorList>
            <consortium name="DOE Joint Genome Institute"/>
            <consortium name="Mycorrhizal Genomics Consortium"/>
            <person name="Kohler A."/>
            <person name="Kuo A."/>
            <person name="Nagy L.G."/>
            <person name="Floudas D."/>
            <person name="Copeland A."/>
            <person name="Barry K.W."/>
            <person name="Cichocki N."/>
            <person name="Veneault-Fourrey C."/>
            <person name="LaButti K."/>
            <person name="Lindquist E.A."/>
            <person name="Lipzen A."/>
            <person name="Lundell T."/>
            <person name="Morin E."/>
            <person name="Murat C."/>
            <person name="Riley R."/>
            <person name="Ohm R."/>
            <person name="Sun H."/>
            <person name="Tunlid A."/>
            <person name="Henrissat B."/>
            <person name="Grigoriev I.V."/>
            <person name="Hibbett D.S."/>
            <person name="Martin F."/>
        </authorList>
    </citation>
    <scope>NUCLEOTIDE SEQUENCE [LARGE SCALE GENOMIC DNA]</scope>
    <source>
        <strain evidence="2 4">SS14</strain>
    </source>
</reference>
<proteinExistence type="predicted"/>
<sequence length="76" mass="8540">MNIPTGWWTIVVTATAASIGNILLERRSHRPHSPQPNNPNSWTINPKSSHKQCLSTCHAILAFDRNNTPTYGIYIQ</sequence>
<dbReference type="HOGENOM" id="CLU_2656056_0_0_1"/>
<accession>A0A0C9UFM5</accession>
<dbReference type="AlphaFoldDB" id="A0A0C9UFM5"/>
<evidence type="ECO:0000313" key="4">
    <source>
        <dbReference type="Proteomes" id="UP000054279"/>
    </source>
</evidence>
<dbReference type="EMBL" id="KN837552">
    <property type="protein sequence ID" value="KIJ23980.1"/>
    <property type="molecule type" value="Genomic_DNA"/>
</dbReference>
<dbReference type="Proteomes" id="UP000054279">
    <property type="component" value="Unassembled WGS sequence"/>
</dbReference>